<dbReference type="FunFam" id="1.10.1540.10:FF:000001">
    <property type="entry name" value="neurobeachin isoform X1"/>
    <property type="match status" value="1"/>
</dbReference>
<keyword evidence="2" id="KW-0677">Repeat</keyword>
<gene>
    <name evidence="5" type="ORF">DEA37_0006411</name>
</gene>
<dbReference type="InterPro" id="IPR050865">
    <property type="entry name" value="BEACH_Domain"/>
</dbReference>
<evidence type="ECO:0000313" key="6">
    <source>
        <dbReference type="Proteomes" id="UP000324629"/>
    </source>
</evidence>
<evidence type="ECO:0000256" key="1">
    <source>
        <dbReference type="ARBA" id="ARBA00022574"/>
    </source>
</evidence>
<comment type="caution">
    <text evidence="5">The sequence shown here is derived from an EMBL/GenBank/DDBJ whole genome shotgun (WGS) entry which is preliminary data.</text>
</comment>
<feature type="domain" description="BEACH" evidence="3">
    <location>
        <begin position="991"/>
        <end position="1283"/>
    </location>
</feature>
<dbReference type="CDD" id="cd06071">
    <property type="entry name" value="Beach"/>
    <property type="match status" value="1"/>
</dbReference>
<dbReference type="SMART" id="SM00320">
    <property type="entry name" value="WD40"/>
    <property type="match status" value="2"/>
</dbReference>
<dbReference type="GO" id="GO:0016020">
    <property type="term" value="C:membrane"/>
    <property type="evidence" value="ECO:0007669"/>
    <property type="project" value="TreeGrafter"/>
</dbReference>
<keyword evidence="6" id="KW-1185">Reference proteome</keyword>
<keyword evidence="1" id="KW-0853">WD repeat</keyword>
<dbReference type="CDD" id="cd01201">
    <property type="entry name" value="PH_BEACH"/>
    <property type="match status" value="1"/>
</dbReference>
<sequence length="2182" mass="244201">MSPIPISSMNAQTSATTCALLFSPQTSPTMCNQFSTDEAHCIRLADLVLRVLHQLLWQGCGLNKWFSLFAAREESPWAHYEQVFAFLSATNVNYMLIMPYFWLVQRLLEHIIESVQLELGDVLNRLSIAENTETVRQFCFPLIRLVVDVTCNHPHQVDDDYRVELLDAVTNLTQEILIVWDLARPWEEMEAVLLHMLFVWILEGSGNRLTKIVPNVFARLRYMICQLKNRIVFRKAAFILYRLNKILTYWIQMAELESAANWDSKSSVDSKEVGKNSLKTQVPSDFPQTCFSFSNTVSGAEIGNHQSTVRSIGTPPSVLIDHLSPIVGYILVEFADVLQLSLFAPHLSLDSKDIVEEFKAYRESFQDEWNTYINDKLRPAVEDYTAEYIINIASVQSLARAIADDELIKARWERRQKEEQLMKRVSTTLPIFQECQPSTEMKRPIWRSLMTSDLSSSSLSLRGSVSTLTKMESSDGNKISESTLIQTTATAKTDNEKRIQKALRLAEHRAQREAWFAMLFRLTSVSPCAPWFTGYVKVYDVIIETECCINNFAFLIPRFTEVYHWRLAHLETASRMRPKLEPNTVFDSHLNASAERDGLTMEEILIRTHCTVHPRSGAHFLHASERSPTDLDVSPESTEMSVSAIGRCSSRYPRMSVVSCSLSDREQMGQLLARYAIPDRELNEDMVAENEWISAACPIVSDEPEQDSFVGNTNSAVALRGTRNLVSDIFDKDGTARGSQQTYKPFQYCFQNKFGKVWWNGVGFLVFLPRRKAATYQQPNELSALKLSGDVSEPRNSPFNKHLHSDALSSNLLQRHSMSITSLVRTQVPSVPQSLAKITPSGSTAPMEKHVVLSIRAQMITPLDVVEGTFTLTQTRAIFTGSSSACTKSHIVWQVNTPKGNTLVAVASDTTPVCEESSSTTVKPSPIRYTWSLAKIRQVHLRRYNLRRSAIEIFLVDNRNYFFNFDVKVRNTVFCRLVSLRLPKSNYSNGRSPSEVFKHSGLTKRWVDREISNFEYLMCLNTIAGRTFNDLNQYPVFPWILADYTSKELDLNNPDVFRDLSRPIGLANSKFINQVRGKYDSFEDPGGTIQKFHHGTHYSSAAGVLHYLVRLEPFTTFHIQLHGSRFDITARQFHSIPGTWQFIMSSPNDNKELIPEFFYLPDFLTNNDGFDFGRFQGDGVNIDEVELPAWASSPEDFIRKHRAALESDYVSAHLHDWIDLIFGYKQFGPAAIEALNVFYYATYEGAVDLDKIPDPLEREAMESMINNFGQTPCQLLKKPHPRRMTYNEWLSSLLNQRRLPLTSLLVAERNFSHVQLCDLHRCLIAPDQQVTNGVQPIASLTSSSGTISASTIVMTAATSSSHKHKAPSPFADEELDGGEKLITNELWSIPFGPSTNHQKLVFGVNCRVYQLFGVLQSERLVGFTAVCLAIIPASRLPAEFLLGDKGSNQGTASTAVHNAGSERNSFSANFSSGTGGLLKAVANFAATSATHDLTKPAKPAEKISQSLPVAAQQPETLNGTVTWDRLVSLVLAVDERGTVNRYIWRPSHWLKSQTTKDHPIQPLEAFQLELSSKNMLHHSLCSVGPLDRNLLWTDYKVPEGLAQHYQRHNPPETSDPISVGSQLFVVSSDGCWLFAGGRWDNRLAVYNVHRSRLETLLVSPHTNSISCLAIDAVDGAMDTNPFVIGRTDASHRRGSGFGQSYNTGNPSSLPFGSSLSETCNPTRYLITGSRDGTCAIWDFDLADADDNEEDNVDEEEDMISNSDVMGWSLTAPDMFSLFEQDGNDCQLDHVLSKKDITHSPVCKANSSKSAGLQMSSKGNYAHDTPVTPKRELRFSKDLDHAFSMRTGQSRVDSISGIPAFWRSNREYVQLQAGQIPPTGFATVYSHMGTPYYPPGLGMTRTKPLAKLTRFYYTDSTGNSVTAVALNMNLDTALVATSHGRLVHLFAVRRSSWSRVLHVDGPDPSLLSFNYCRPDWTSPVDTPVPGSYQVHHLMFSARTGLIYVQWNQLPNAKISQTTKTLPFQLGPWLSLCKPSGDLISRQFILSKSTEFADLPGKEKARTLVTRIILTSDLAADSFDRISELDQHLLISTSSGHLVVMAASTLKPVRCLSLRSPVLDIGLSCSLTRTGNQLEGLHLFLSLANGRLVACQPGLAEGPKQRASCFAGLQSVSSTANPSTELEE</sequence>
<dbReference type="SMART" id="SM01026">
    <property type="entry name" value="Beach"/>
    <property type="match status" value="1"/>
</dbReference>
<dbReference type="PANTHER" id="PTHR13743:SF112">
    <property type="entry name" value="BEACH DOMAIN-CONTAINING PROTEIN"/>
    <property type="match status" value="1"/>
</dbReference>
<dbReference type="Pfam" id="PF14844">
    <property type="entry name" value="PH_BEACH"/>
    <property type="match status" value="1"/>
</dbReference>
<protein>
    <recommendedName>
        <fullName evidence="7">Neurobeachin</fullName>
    </recommendedName>
</protein>
<name>A0A5J4NG14_9TREM</name>
<dbReference type="InterPro" id="IPR001680">
    <property type="entry name" value="WD40_rpt"/>
</dbReference>
<feature type="domain" description="BEACH-type PH" evidence="4">
    <location>
        <begin position="846"/>
        <end position="978"/>
    </location>
</feature>
<evidence type="ECO:0000259" key="4">
    <source>
        <dbReference type="PROSITE" id="PS51783"/>
    </source>
</evidence>
<dbReference type="InterPro" id="IPR000409">
    <property type="entry name" value="BEACH_dom"/>
</dbReference>
<dbReference type="SUPFAM" id="SSF81837">
    <property type="entry name" value="BEACH domain"/>
    <property type="match status" value="1"/>
</dbReference>
<dbReference type="EMBL" id="QNGE01003055">
    <property type="protein sequence ID" value="KAA3674566.1"/>
    <property type="molecule type" value="Genomic_DNA"/>
</dbReference>
<evidence type="ECO:0000259" key="3">
    <source>
        <dbReference type="PROSITE" id="PS50197"/>
    </source>
</evidence>
<dbReference type="PANTHER" id="PTHR13743">
    <property type="entry name" value="BEIGE/BEACH-RELATED"/>
    <property type="match status" value="1"/>
</dbReference>
<dbReference type="InterPro" id="IPR036322">
    <property type="entry name" value="WD40_repeat_dom_sf"/>
</dbReference>
<dbReference type="Gene3D" id="1.10.1540.10">
    <property type="entry name" value="BEACH domain"/>
    <property type="match status" value="1"/>
</dbReference>
<dbReference type="Pfam" id="PF02138">
    <property type="entry name" value="Beach"/>
    <property type="match status" value="1"/>
</dbReference>
<dbReference type="GO" id="GO:0008104">
    <property type="term" value="P:intracellular protein localization"/>
    <property type="evidence" value="ECO:0007669"/>
    <property type="project" value="TreeGrafter"/>
</dbReference>
<dbReference type="InterPro" id="IPR036372">
    <property type="entry name" value="BEACH_dom_sf"/>
</dbReference>
<dbReference type="InterPro" id="IPR023362">
    <property type="entry name" value="PH-BEACH_dom"/>
</dbReference>
<dbReference type="Gene3D" id="2.30.29.30">
    <property type="entry name" value="Pleckstrin-homology domain (PH domain)/Phosphotyrosine-binding domain (PTB)"/>
    <property type="match status" value="1"/>
</dbReference>
<reference evidence="5 6" key="1">
    <citation type="journal article" date="2019" name="Gigascience">
        <title>Whole-genome sequence of the oriental lung fluke Paragonimus westermani.</title>
        <authorList>
            <person name="Oey H."/>
            <person name="Zakrzewski M."/>
            <person name="Narain K."/>
            <person name="Devi K.R."/>
            <person name="Agatsuma T."/>
            <person name="Nawaratna S."/>
            <person name="Gobert G.N."/>
            <person name="Jones M.K."/>
            <person name="Ragan M.A."/>
            <person name="McManus D.P."/>
            <person name="Krause L."/>
        </authorList>
    </citation>
    <scope>NUCLEOTIDE SEQUENCE [LARGE SCALE GENOMIC DNA]</scope>
    <source>
        <strain evidence="5 6">IND2009</strain>
    </source>
</reference>
<evidence type="ECO:0000313" key="5">
    <source>
        <dbReference type="EMBL" id="KAA3674566.1"/>
    </source>
</evidence>
<dbReference type="InterPro" id="IPR011993">
    <property type="entry name" value="PH-like_dom_sf"/>
</dbReference>
<accession>A0A5J4NG14</accession>
<dbReference type="SUPFAM" id="SSF50729">
    <property type="entry name" value="PH domain-like"/>
    <property type="match status" value="1"/>
</dbReference>
<dbReference type="Gene3D" id="2.130.10.10">
    <property type="entry name" value="YVTN repeat-like/Quinoprotein amine dehydrogenase"/>
    <property type="match status" value="1"/>
</dbReference>
<dbReference type="Proteomes" id="UP000324629">
    <property type="component" value="Unassembled WGS sequence"/>
</dbReference>
<evidence type="ECO:0000256" key="2">
    <source>
        <dbReference type="ARBA" id="ARBA00022737"/>
    </source>
</evidence>
<dbReference type="GO" id="GO:0019901">
    <property type="term" value="F:protein kinase binding"/>
    <property type="evidence" value="ECO:0007669"/>
    <property type="project" value="TreeGrafter"/>
</dbReference>
<dbReference type="GO" id="GO:0005829">
    <property type="term" value="C:cytosol"/>
    <property type="evidence" value="ECO:0007669"/>
    <property type="project" value="TreeGrafter"/>
</dbReference>
<dbReference type="SUPFAM" id="SSF50978">
    <property type="entry name" value="WD40 repeat-like"/>
    <property type="match status" value="1"/>
</dbReference>
<proteinExistence type="predicted"/>
<organism evidence="5 6">
    <name type="scientific">Paragonimus westermani</name>
    <dbReference type="NCBI Taxonomy" id="34504"/>
    <lineage>
        <taxon>Eukaryota</taxon>
        <taxon>Metazoa</taxon>
        <taxon>Spiralia</taxon>
        <taxon>Lophotrochozoa</taxon>
        <taxon>Platyhelminthes</taxon>
        <taxon>Trematoda</taxon>
        <taxon>Digenea</taxon>
        <taxon>Plagiorchiida</taxon>
        <taxon>Troglotremata</taxon>
        <taxon>Troglotrematidae</taxon>
        <taxon>Paragonimus</taxon>
    </lineage>
</organism>
<dbReference type="PROSITE" id="PS51783">
    <property type="entry name" value="PH_BEACH"/>
    <property type="match status" value="1"/>
</dbReference>
<dbReference type="InterPro" id="IPR015943">
    <property type="entry name" value="WD40/YVTN_repeat-like_dom_sf"/>
</dbReference>
<dbReference type="PROSITE" id="PS50197">
    <property type="entry name" value="BEACH"/>
    <property type="match status" value="1"/>
</dbReference>
<evidence type="ECO:0008006" key="7">
    <source>
        <dbReference type="Google" id="ProtNLM"/>
    </source>
</evidence>